<sequence length="416" mass="44941">MQTSPVRHSVAQRPVVQRPVAQQPGWPDTEVLRTVKHRLAASLPLVMPRESDLLKHRLAAVAEGRAMLLQGGDCAETLDTSLSVMENRLDTLSRMAAALSGRTALPVVVLARMAGQYAKPRSSAFEARDGVTLPSYRGESVNGLEFTAAARTPDPHRMLRAHEAAAATLNLARALVGGSPTTTRGHVPEELFVSHEALLLDYETPLTRIDPYSRRPYAGSGHLLWAGERTRDPDGAHIAYLAGIRNPVAVKVGPTAEPDELLALIERLDPDQEPGRLTFVVRMGATVVRENLPLLVEKVAASGARVGWVTDPMHGNTYTAPSGHKTRGFDAVLDEITGYFDVHHALGTHPGGIHLEMTGEDVTECVGGHTGIGHDDLATRYESACDPRLNREQSLELAQLVAEIAASRRTPATAWT</sequence>
<dbReference type="Pfam" id="PF01474">
    <property type="entry name" value="DAHP_synth_2"/>
    <property type="match status" value="2"/>
</dbReference>
<feature type="binding site" evidence="3">
    <location>
        <position position="282"/>
    </location>
    <ligand>
        <name>phosphoenolpyruvate</name>
        <dbReference type="ChEBI" id="CHEBI:58702"/>
    </ligand>
</feature>
<feature type="binding site" evidence="3">
    <location>
        <position position="356"/>
    </location>
    <ligand>
        <name>Mn(2+)</name>
        <dbReference type="ChEBI" id="CHEBI:29035"/>
    </ligand>
</feature>
<dbReference type="AlphaFoldDB" id="A0A1K2FBR1"/>
<dbReference type="STRING" id="1893.SAMN02787144_10573"/>
<dbReference type="GO" id="GO:0003849">
    <property type="term" value="F:3-deoxy-7-phosphoheptulonate synthase activity"/>
    <property type="evidence" value="ECO:0007669"/>
    <property type="project" value="UniProtKB-EC"/>
</dbReference>
<comment type="similarity">
    <text evidence="1 4">Belongs to the class-II DAHP synthase family.</text>
</comment>
<feature type="binding site" evidence="3">
    <location>
        <position position="74"/>
    </location>
    <ligand>
        <name>Mn(2+)</name>
        <dbReference type="ChEBI" id="CHEBI:29035"/>
    </ligand>
</feature>
<feature type="binding site" evidence="3">
    <location>
        <position position="112"/>
    </location>
    <ligand>
        <name>phosphoenolpyruvate</name>
        <dbReference type="ChEBI" id="CHEBI:58702"/>
    </ligand>
</feature>
<protein>
    <recommendedName>
        <fullName evidence="4">Phospho-2-dehydro-3-deoxyheptonate aldolase</fullName>
        <ecNumber evidence="4">2.5.1.54</ecNumber>
    </recommendedName>
</protein>
<evidence type="ECO:0000256" key="4">
    <source>
        <dbReference type="RuleBase" id="RU363071"/>
    </source>
</evidence>
<keyword evidence="4" id="KW-0028">Amino-acid biosynthesis</keyword>
<evidence type="ECO:0000313" key="5">
    <source>
        <dbReference type="EMBL" id="SFY44970.1"/>
    </source>
</evidence>
<reference evidence="5 6" key="1">
    <citation type="submission" date="2016-11" db="EMBL/GenBank/DDBJ databases">
        <authorList>
            <person name="Jaros S."/>
            <person name="Januszkiewicz K."/>
            <person name="Wedrychowicz H."/>
        </authorList>
    </citation>
    <scope>NUCLEOTIDE SEQUENCE [LARGE SCALE GENOMIC DNA]</scope>
    <source>
        <strain evidence="5 6">OK807</strain>
    </source>
</reference>
<dbReference type="InterPro" id="IPR002480">
    <property type="entry name" value="DAHP_synth_2"/>
</dbReference>
<dbReference type="GO" id="GO:0009423">
    <property type="term" value="P:chorismate biosynthetic process"/>
    <property type="evidence" value="ECO:0007669"/>
    <property type="project" value="UniProtKB-UniPathway"/>
</dbReference>
<dbReference type="PANTHER" id="PTHR21337:SF0">
    <property type="entry name" value="PHOSPHO-2-DEHYDRO-3-DEOXYHEPTONATE ALDOLASE"/>
    <property type="match status" value="1"/>
</dbReference>
<dbReference type="EMBL" id="FPJO01000057">
    <property type="protein sequence ID" value="SFY44970.1"/>
    <property type="molecule type" value="Genomic_DNA"/>
</dbReference>
<comment type="cofactor">
    <cofactor evidence="3">
        <name>Mn(2+)</name>
        <dbReference type="ChEBI" id="CHEBI:29035"/>
    </cofactor>
    <cofactor evidence="3">
        <name>Co(2+)</name>
        <dbReference type="ChEBI" id="CHEBI:48828"/>
    </cofactor>
    <cofactor evidence="3">
        <name>Cd(2+)</name>
        <dbReference type="ChEBI" id="CHEBI:48775"/>
    </cofactor>
    <text evidence="3">Binds 1 divalent cation per subunit. The enzyme is active with manganese, cobalt or cadmium ions.</text>
</comment>
<evidence type="ECO:0000256" key="2">
    <source>
        <dbReference type="ARBA" id="ARBA00022679"/>
    </source>
</evidence>
<dbReference type="Gene3D" id="3.20.20.70">
    <property type="entry name" value="Aldolase class I"/>
    <property type="match status" value="1"/>
</dbReference>
<dbReference type="SUPFAM" id="SSF51569">
    <property type="entry name" value="Aldolase"/>
    <property type="match status" value="1"/>
</dbReference>
<comment type="pathway">
    <text evidence="4">Metabolic intermediate biosynthesis; chorismate biosynthesis; chorismate from D-erythrose 4-phosphate and phosphoenolpyruvate: step 1/7.</text>
</comment>
<evidence type="ECO:0000256" key="3">
    <source>
        <dbReference type="PIRSR" id="PIRSR602480-1"/>
    </source>
</evidence>
<evidence type="ECO:0000256" key="1">
    <source>
        <dbReference type="ARBA" id="ARBA00008911"/>
    </source>
</evidence>
<keyword evidence="2 4" id="KW-0808">Transferase</keyword>
<keyword evidence="4" id="KW-0057">Aromatic amino acid biosynthesis</keyword>
<keyword evidence="3" id="KW-0464">Manganese</keyword>
<comment type="catalytic activity">
    <reaction evidence="4">
        <text>D-erythrose 4-phosphate + phosphoenolpyruvate + H2O = 7-phospho-2-dehydro-3-deoxy-D-arabino-heptonate + phosphate</text>
        <dbReference type="Rhea" id="RHEA:14717"/>
        <dbReference type="ChEBI" id="CHEBI:15377"/>
        <dbReference type="ChEBI" id="CHEBI:16897"/>
        <dbReference type="ChEBI" id="CHEBI:43474"/>
        <dbReference type="ChEBI" id="CHEBI:58394"/>
        <dbReference type="ChEBI" id="CHEBI:58702"/>
        <dbReference type="EC" id="2.5.1.54"/>
    </reaction>
</comment>
<dbReference type="RefSeq" id="WP_072489664.1">
    <property type="nucleotide sequence ID" value="NZ_CP108277.1"/>
</dbReference>
<evidence type="ECO:0000313" key="6">
    <source>
        <dbReference type="Proteomes" id="UP000181909"/>
    </source>
</evidence>
<feature type="binding site" evidence="3">
    <location>
        <position position="251"/>
    </location>
    <ligand>
        <name>phosphoenolpyruvate</name>
        <dbReference type="ChEBI" id="CHEBI:58702"/>
    </ligand>
</feature>
<feature type="binding site" evidence="3">
    <location>
        <position position="386"/>
    </location>
    <ligand>
        <name>Mn(2+)</name>
        <dbReference type="ChEBI" id="CHEBI:29035"/>
    </ligand>
</feature>
<gene>
    <name evidence="5" type="ORF">SAMN02787144_10573</name>
</gene>
<accession>A0A1K2FBR1</accession>
<dbReference type="OrthoDB" id="9766852at2"/>
<dbReference type="GO" id="GO:0008652">
    <property type="term" value="P:amino acid biosynthetic process"/>
    <property type="evidence" value="ECO:0007669"/>
    <property type="project" value="UniProtKB-KW"/>
</dbReference>
<dbReference type="Proteomes" id="UP000181909">
    <property type="component" value="Unassembled WGS sequence"/>
</dbReference>
<dbReference type="EC" id="2.5.1.54" evidence="4"/>
<name>A0A1K2FBR1_STRAR</name>
<feature type="binding site" evidence="3">
    <location>
        <begin position="228"/>
        <end position="229"/>
    </location>
    <ligand>
        <name>phosphoenolpyruvate</name>
        <dbReference type="ChEBI" id="CHEBI:58702"/>
    </ligand>
</feature>
<feature type="binding site" evidence="3">
    <location>
        <position position="314"/>
    </location>
    <ligand>
        <name>Mn(2+)</name>
        <dbReference type="ChEBI" id="CHEBI:29035"/>
    </ligand>
</feature>
<dbReference type="GO" id="GO:0009073">
    <property type="term" value="P:aromatic amino acid family biosynthetic process"/>
    <property type="evidence" value="ECO:0007669"/>
    <property type="project" value="UniProtKB-KW"/>
</dbReference>
<keyword evidence="3" id="KW-0104">Cadmium</keyword>
<dbReference type="UniPathway" id="UPA00053">
    <property type="reaction ID" value="UER00084"/>
</dbReference>
<keyword evidence="3" id="KW-0170">Cobalt</keyword>
<organism evidence="5 6">
    <name type="scientific">Streptomyces atratus</name>
    <dbReference type="NCBI Taxonomy" id="1893"/>
    <lineage>
        <taxon>Bacteria</taxon>
        <taxon>Bacillati</taxon>
        <taxon>Actinomycetota</taxon>
        <taxon>Actinomycetes</taxon>
        <taxon>Kitasatosporales</taxon>
        <taxon>Streptomycetaceae</taxon>
        <taxon>Streptomyces</taxon>
    </lineage>
</organism>
<proteinExistence type="inferred from homology"/>
<dbReference type="PANTHER" id="PTHR21337">
    <property type="entry name" value="PHOSPHO-2-DEHYDRO-3-DEOXYHEPTONATE ALDOLASE 1, 2"/>
    <property type="match status" value="1"/>
</dbReference>
<dbReference type="InterPro" id="IPR013785">
    <property type="entry name" value="Aldolase_TIM"/>
</dbReference>